<reference evidence="2 3" key="1">
    <citation type="submission" date="2020-04" db="EMBL/GenBank/DDBJ databases">
        <title>Draft genome of Pyxidicoccus fallax type strain.</title>
        <authorList>
            <person name="Whitworth D.E."/>
        </authorList>
    </citation>
    <scope>NUCLEOTIDE SEQUENCE [LARGE SCALE GENOMIC DNA]</scope>
    <source>
        <strain evidence="2 3">DSM 14698</strain>
    </source>
</reference>
<dbReference type="EMBL" id="JABBJJ010000067">
    <property type="protein sequence ID" value="NMO16405.1"/>
    <property type="molecule type" value="Genomic_DNA"/>
</dbReference>
<evidence type="ECO:0000259" key="1">
    <source>
        <dbReference type="PROSITE" id="PS50280"/>
    </source>
</evidence>
<dbReference type="SUPFAM" id="SSF82199">
    <property type="entry name" value="SET domain"/>
    <property type="match status" value="1"/>
</dbReference>
<dbReference type="SMART" id="SM00317">
    <property type="entry name" value="SET"/>
    <property type="match status" value="1"/>
</dbReference>
<keyword evidence="3" id="KW-1185">Reference proteome</keyword>
<gene>
    <name evidence="2" type="ORF">HG543_16305</name>
</gene>
<dbReference type="InterPro" id="IPR001214">
    <property type="entry name" value="SET_dom"/>
</dbReference>
<proteinExistence type="predicted"/>
<dbReference type="RefSeq" id="WP_169345695.1">
    <property type="nucleotide sequence ID" value="NZ_JABBJJ010000067.1"/>
</dbReference>
<protein>
    <submittedName>
        <fullName evidence="2">SET domain-containing protein</fullName>
    </submittedName>
</protein>
<dbReference type="AlphaFoldDB" id="A0A848LGI3"/>
<accession>A0A848LGI3</accession>
<dbReference type="InterPro" id="IPR046341">
    <property type="entry name" value="SET_dom_sf"/>
</dbReference>
<evidence type="ECO:0000313" key="3">
    <source>
        <dbReference type="Proteomes" id="UP000518300"/>
    </source>
</evidence>
<sequence length="130" mass="14641">MLRVKTYIAQSGIHGIGLFAGQSIPKGTVVWGFDPPLDQRFTPEDVSKMPPVMKTFLSRYAYSDRGTLVLCGDHARFMNHSPKPNCGNDPTRQYTLALRDIAEGEELTDDYVTMEDSWEPFAGIIEPERM</sequence>
<name>A0A848LGI3_9BACT</name>
<organism evidence="2 3">
    <name type="scientific">Pyxidicoccus fallax</name>
    <dbReference type="NCBI Taxonomy" id="394095"/>
    <lineage>
        <taxon>Bacteria</taxon>
        <taxon>Pseudomonadati</taxon>
        <taxon>Myxococcota</taxon>
        <taxon>Myxococcia</taxon>
        <taxon>Myxococcales</taxon>
        <taxon>Cystobacterineae</taxon>
        <taxon>Myxococcaceae</taxon>
        <taxon>Pyxidicoccus</taxon>
    </lineage>
</organism>
<evidence type="ECO:0000313" key="2">
    <source>
        <dbReference type="EMBL" id="NMO16405.1"/>
    </source>
</evidence>
<dbReference type="CDD" id="cd08161">
    <property type="entry name" value="SET"/>
    <property type="match status" value="1"/>
</dbReference>
<comment type="caution">
    <text evidence="2">The sequence shown here is derived from an EMBL/GenBank/DDBJ whole genome shotgun (WGS) entry which is preliminary data.</text>
</comment>
<dbReference type="Pfam" id="PF00856">
    <property type="entry name" value="SET"/>
    <property type="match status" value="1"/>
</dbReference>
<dbReference type="PROSITE" id="PS50280">
    <property type="entry name" value="SET"/>
    <property type="match status" value="1"/>
</dbReference>
<feature type="domain" description="SET" evidence="1">
    <location>
        <begin position="4"/>
        <end position="112"/>
    </location>
</feature>
<dbReference type="Proteomes" id="UP000518300">
    <property type="component" value="Unassembled WGS sequence"/>
</dbReference>
<dbReference type="Gene3D" id="2.170.270.10">
    <property type="entry name" value="SET domain"/>
    <property type="match status" value="1"/>
</dbReference>